<keyword evidence="1" id="KW-0238">DNA-binding</keyword>
<protein>
    <recommendedName>
        <fullName evidence="2">Core-binding (CB) domain-containing protein</fullName>
    </recommendedName>
</protein>
<evidence type="ECO:0000313" key="3">
    <source>
        <dbReference type="EMBL" id="CRY94079.1"/>
    </source>
</evidence>
<reference evidence="3" key="2">
    <citation type="submission" date="2015-07" db="EMBL/GenBank/DDBJ databases">
        <title>Plasmids, circular viruses and viroids from rat gut.</title>
        <authorList>
            <person name="Jorgensen T.J."/>
            <person name="Hansen M.A."/>
            <person name="Xu Z."/>
            <person name="Tabak M.A."/>
            <person name="Sorensen S.J."/>
            <person name="Hansen L.H."/>
        </authorList>
    </citation>
    <scope>NUCLEOTIDE SEQUENCE</scope>
    <source>
        <strain evidence="3">RGRH0152</strain>
    </source>
</reference>
<evidence type="ECO:0000259" key="2">
    <source>
        <dbReference type="PROSITE" id="PS51900"/>
    </source>
</evidence>
<accession>A0A0H5PY44</accession>
<dbReference type="Gene3D" id="1.10.150.130">
    <property type="match status" value="1"/>
</dbReference>
<dbReference type="InterPro" id="IPR044068">
    <property type="entry name" value="CB"/>
</dbReference>
<organism evidence="3">
    <name type="scientific">uncultured prokaryote</name>
    <dbReference type="NCBI Taxonomy" id="198431"/>
    <lineage>
        <taxon>unclassified sequences</taxon>
        <taxon>environmental samples</taxon>
    </lineage>
</organism>
<dbReference type="AlphaFoldDB" id="A0A0H5PY44"/>
<dbReference type="PROSITE" id="PS51900">
    <property type="entry name" value="CB"/>
    <property type="match status" value="1"/>
</dbReference>
<proteinExistence type="predicted"/>
<dbReference type="InterPro" id="IPR010998">
    <property type="entry name" value="Integrase_recombinase_N"/>
</dbReference>
<dbReference type="GO" id="GO:0003677">
    <property type="term" value="F:DNA binding"/>
    <property type="evidence" value="ECO:0007669"/>
    <property type="project" value="UniProtKB-KW"/>
</dbReference>
<evidence type="ECO:0000256" key="1">
    <source>
        <dbReference type="ARBA" id="ARBA00023125"/>
    </source>
</evidence>
<feature type="domain" description="Core-binding (CB)" evidence="2">
    <location>
        <begin position="5"/>
        <end position="103"/>
    </location>
</feature>
<name>A0A0H5PY44_9ZZZZ</name>
<sequence length="109" mass="13012">MRTTLTLNQIVQQWISETDALPTTRKDYRRKISLWFRWLKARGIDPRQPSRSDVINYKNYLLDASKSHFTVAPQTGQRIGQIKQPETEEKRQRLLERFAHTEVKKDNNE</sequence>
<dbReference type="EMBL" id="LN852841">
    <property type="protein sequence ID" value="CRY94079.1"/>
    <property type="molecule type" value="Genomic_DNA"/>
</dbReference>
<reference evidence="3" key="1">
    <citation type="submission" date="2015-06" db="EMBL/GenBank/DDBJ databases">
        <authorList>
            <person name="Joergensen T."/>
        </authorList>
    </citation>
    <scope>NUCLEOTIDE SEQUENCE</scope>
    <source>
        <strain evidence="3">RGRH0152</strain>
    </source>
</reference>